<dbReference type="OrthoDB" id="7388866at2"/>
<dbReference type="EMBL" id="RQIS01000009">
    <property type="protein sequence ID" value="RQH05806.1"/>
    <property type="molecule type" value="Genomic_DNA"/>
</dbReference>
<name>A0A3N6Q0V3_9BURK</name>
<dbReference type="Proteomes" id="UP000272778">
    <property type="component" value="Unassembled WGS sequence"/>
</dbReference>
<proteinExistence type="predicted"/>
<gene>
    <name evidence="1" type="ORF">D1Y85_14445</name>
</gene>
<accession>A0A3N6Q0V3</accession>
<evidence type="ECO:0000313" key="1">
    <source>
        <dbReference type="EMBL" id="RQH05806.1"/>
    </source>
</evidence>
<evidence type="ECO:0000313" key="2">
    <source>
        <dbReference type="Proteomes" id="UP000272778"/>
    </source>
</evidence>
<dbReference type="AlphaFoldDB" id="A0A3N6Q0V3"/>
<keyword evidence="2" id="KW-1185">Reference proteome</keyword>
<organism evidence="1 2">
    <name type="scientific">Paraburkholderia dinghuensis</name>
    <dbReference type="NCBI Taxonomy" id="2305225"/>
    <lineage>
        <taxon>Bacteria</taxon>
        <taxon>Pseudomonadati</taxon>
        <taxon>Pseudomonadota</taxon>
        <taxon>Betaproteobacteria</taxon>
        <taxon>Burkholderiales</taxon>
        <taxon>Burkholderiaceae</taxon>
        <taxon>Paraburkholderia</taxon>
    </lineage>
</organism>
<evidence type="ECO:0008006" key="3">
    <source>
        <dbReference type="Google" id="ProtNLM"/>
    </source>
</evidence>
<dbReference type="RefSeq" id="WP_124151734.1">
    <property type="nucleotide sequence ID" value="NZ_RQIS01000009.1"/>
</dbReference>
<comment type="caution">
    <text evidence="1">The sequence shown here is derived from an EMBL/GenBank/DDBJ whole genome shotgun (WGS) entry which is preliminary data.</text>
</comment>
<protein>
    <recommendedName>
        <fullName evidence="3">DUF429 domain-containing protein</fullName>
    </recommendedName>
</protein>
<reference evidence="1 2" key="1">
    <citation type="submission" date="2018-11" db="EMBL/GenBank/DDBJ databases">
        <title>Paraburkholderia sp. DHOA04, isolated from soil.</title>
        <authorList>
            <person name="Gao Z.-H."/>
            <person name="Qiu L.-H."/>
            <person name="Fu J.-C."/>
        </authorList>
    </citation>
    <scope>NUCLEOTIDE SEQUENCE [LARGE SCALE GENOMIC DNA]</scope>
    <source>
        <strain evidence="1 2">DHOA04</strain>
    </source>
</reference>
<sequence>MSTAFRRYVGIDYSGAQTSDNSLKGLRVYIAPTPNDVSVEALPPPSPRKYWTRRGVALWLADLLSDDVPTIVGIDHSFSFPLRYFEAHQLAPDWYAFLEDFREHWPTDEPNVYVDFVRDGVVGNGQARQGNPRWRRMAEERCRAKSVFHFDVQGSVAKSTHSGIPWLLYLHRQLGDRVHFWPFDGWDIPAGRSAIVEAYPSMWRRGCVAPAGMTDDQYDAYTIAEWLRYADLEERLYLALHPPLSASERAVAQVEGWIVGVGGVQDT</sequence>